<organism evidence="1">
    <name type="scientific">Spodoptera frugiperda</name>
    <name type="common">Fall armyworm</name>
    <dbReference type="NCBI Taxonomy" id="7108"/>
    <lineage>
        <taxon>Eukaryota</taxon>
        <taxon>Metazoa</taxon>
        <taxon>Ecdysozoa</taxon>
        <taxon>Arthropoda</taxon>
        <taxon>Hexapoda</taxon>
        <taxon>Insecta</taxon>
        <taxon>Pterygota</taxon>
        <taxon>Neoptera</taxon>
        <taxon>Endopterygota</taxon>
        <taxon>Lepidoptera</taxon>
        <taxon>Glossata</taxon>
        <taxon>Ditrysia</taxon>
        <taxon>Noctuoidea</taxon>
        <taxon>Noctuidae</taxon>
        <taxon>Amphipyrinae</taxon>
        <taxon>Spodoptera</taxon>
    </lineage>
</organism>
<sequence>MNSSHPACQHPVNEQTNHLMISNRCRPWTPETPEALQMVFNFWNTPPVNEQTYDLIVSNRRRPWTLETPEALQVRCRLFGGLEFKGCWETGNWEGGNWASGNLTHTTKHNGSVVSRQCTARPWYHSGRAGPAVPKHGSPTLSIKKVDSTRDILDDSARVGHLSISFFTCKNYAPGDINACRIE</sequence>
<name>A0A2H1VIA6_SPOFR</name>
<protein>
    <submittedName>
        <fullName evidence="1">SFRICE_006745</fullName>
    </submittedName>
</protein>
<evidence type="ECO:0000313" key="1">
    <source>
        <dbReference type="EMBL" id="SOQ40132.1"/>
    </source>
</evidence>
<proteinExistence type="predicted"/>
<accession>A0A2H1VIA6</accession>
<gene>
    <name evidence="1" type="ORF">SFRICE_006745</name>
</gene>
<reference evidence="1" key="1">
    <citation type="submission" date="2016-07" db="EMBL/GenBank/DDBJ databases">
        <authorList>
            <person name="Bretaudeau A."/>
        </authorList>
    </citation>
    <scope>NUCLEOTIDE SEQUENCE</scope>
    <source>
        <strain evidence="1">Rice</strain>
        <tissue evidence="1">Whole body</tissue>
    </source>
</reference>
<dbReference type="AlphaFoldDB" id="A0A2H1VIA6"/>
<dbReference type="EMBL" id="ODYU01002525">
    <property type="protein sequence ID" value="SOQ40132.1"/>
    <property type="molecule type" value="Genomic_DNA"/>
</dbReference>